<evidence type="ECO:0000313" key="2">
    <source>
        <dbReference type="EMBL" id="RUT05280.1"/>
    </source>
</evidence>
<accession>A0A433VGT7</accession>
<comment type="caution">
    <text evidence="2">The sequence shown here is derived from an EMBL/GenBank/DDBJ whole genome shotgun (WGS) entry which is preliminary data.</text>
</comment>
<dbReference type="InterPro" id="IPR012338">
    <property type="entry name" value="Beta-lactam/transpept-like"/>
</dbReference>
<dbReference type="Gene3D" id="3.40.710.10">
    <property type="entry name" value="DD-peptidase/beta-lactamase superfamily"/>
    <property type="match status" value="1"/>
</dbReference>
<dbReference type="GO" id="GO:0008800">
    <property type="term" value="F:beta-lactamase activity"/>
    <property type="evidence" value="ECO:0007669"/>
    <property type="project" value="InterPro"/>
</dbReference>
<feature type="domain" description="Beta-lactamase class A catalytic" evidence="1">
    <location>
        <begin position="84"/>
        <end position="294"/>
    </location>
</feature>
<evidence type="ECO:0000259" key="1">
    <source>
        <dbReference type="Pfam" id="PF13354"/>
    </source>
</evidence>
<dbReference type="PANTHER" id="PTHR35333">
    <property type="entry name" value="BETA-LACTAMASE"/>
    <property type="match status" value="1"/>
</dbReference>
<name>A0A433VGT7_9CYAN</name>
<gene>
    <name evidence="2" type="ORF">DSM106972_041010</name>
</gene>
<proteinExistence type="predicted"/>
<dbReference type="Proteomes" id="UP000271624">
    <property type="component" value="Unassembled WGS sequence"/>
</dbReference>
<dbReference type="Pfam" id="PF13354">
    <property type="entry name" value="Beta-lactamase2"/>
    <property type="match status" value="1"/>
</dbReference>
<dbReference type="SUPFAM" id="SSF56601">
    <property type="entry name" value="beta-lactamase/transpeptidase-like"/>
    <property type="match status" value="1"/>
</dbReference>
<dbReference type="InterPro" id="IPR000871">
    <property type="entry name" value="Beta-lactam_class-A"/>
</dbReference>
<sequence length="327" mass="36502">MTAKAEQTTKVNELATSFSTNTIPLPGLRFIPPKERNDSVPISVPEVNINSSKFAGVISLRQEMSLLETQIKTLMNRYKSLTPGLFFLDLQTGDYLNINGERIFPAASTIKYPVLIALFEEVDAGRIRLDETMVMQRRHLAGGSGNMRFRRSGTKFSLLETATRMMTISDNTATNMVIERLGGIAKLNQRFRKWGLEQTAMRNMLGDFGGTNRTSAKDLVRLSALVTNSNLLSDASRTQVLNIMYRCQNRRLLPSGLGKGANIAHKTGTLRFVLGDAGIIQTPSGRKYLAGILVRRPHHSPQARDFIRQVSQLVYNYLDQPTVTRLP</sequence>
<dbReference type="InterPro" id="IPR045155">
    <property type="entry name" value="Beta-lactam_cat"/>
</dbReference>
<keyword evidence="3" id="KW-1185">Reference proteome</keyword>
<organism evidence="2 3">
    <name type="scientific">Dulcicalothrix desertica PCC 7102</name>
    <dbReference type="NCBI Taxonomy" id="232991"/>
    <lineage>
        <taxon>Bacteria</taxon>
        <taxon>Bacillati</taxon>
        <taxon>Cyanobacteriota</taxon>
        <taxon>Cyanophyceae</taxon>
        <taxon>Nostocales</taxon>
        <taxon>Calotrichaceae</taxon>
        <taxon>Dulcicalothrix</taxon>
    </lineage>
</organism>
<evidence type="ECO:0000313" key="3">
    <source>
        <dbReference type="Proteomes" id="UP000271624"/>
    </source>
</evidence>
<dbReference type="AlphaFoldDB" id="A0A433VGT7"/>
<protein>
    <recommendedName>
        <fullName evidence="1">Beta-lactamase class A catalytic domain-containing protein</fullName>
    </recommendedName>
</protein>
<dbReference type="GO" id="GO:0046677">
    <property type="term" value="P:response to antibiotic"/>
    <property type="evidence" value="ECO:0007669"/>
    <property type="project" value="InterPro"/>
</dbReference>
<dbReference type="EMBL" id="RSCL01000009">
    <property type="protein sequence ID" value="RUT05280.1"/>
    <property type="molecule type" value="Genomic_DNA"/>
</dbReference>
<dbReference type="PANTHER" id="PTHR35333:SF4">
    <property type="entry name" value="SLR0121 PROTEIN"/>
    <property type="match status" value="1"/>
</dbReference>
<reference evidence="2" key="2">
    <citation type="journal article" date="2019" name="Genome Biol. Evol.">
        <title>Day and night: Metabolic profiles and evolutionary relationships of six axenic non-marine cyanobacteria.</title>
        <authorList>
            <person name="Will S.E."/>
            <person name="Henke P."/>
            <person name="Boedeker C."/>
            <person name="Huang S."/>
            <person name="Brinkmann H."/>
            <person name="Rohde M."/>
            <person name="Jarek M."/>
            <person name="Friedl T."/>
            <person name="Seufert S."/>
            <person name="Schumacher M."/>
            <person name="Overmann J."/>
            <person name="Neumann-Schaal M."/>
            <person name="Petersen J."/>
        </authorList>
    </citation>
    <scope>NUCLEOTIDE SEQUENCE [LARGE SCALE GENOMIC DNA]</scope>
    <source>
        <strain evidence="2">PCC 7102</strain>
    </source>
</reference>
<reference evidence="2" key="1">
    <citation type="submission" date="2018-12" db="EMBL/GenBank/DDBJ databases">
        <authorList>
            <person name="Will S."/>
            <person name="Neumann-Schaal M."/>
            <person name="Henke P."/>
        </authorList>
    </citation>
    <scope>NUCLEOTIDE SEQUENCE</scope>
    <source>
        <strain evidence="2">PCC 7102</strain>
    </source>
</reference>
<dbReference type="GO" id="GO:0030655">
    <property type="term" value="P:beta-lactam antibiotic catabolic process"/>
    <property type="evidence" value="ECO:0007669"/>
    <property type="project" value="InterPro"/>
</dbReference>